<protein>
    <submittedName>
        <fullName evidence="2">Transcription factor TFIIB repeat-containing protein</fullName>
    </submittedName>
</protein>
<keyword evidence="3" id="KW-1185">Reference proteome</keyword>
<dbReference type="AlphaFoldDB" id="A0A1H3MS02"/>
<dbReference type="Proteomes" id="UP000199079">
    <property type="component" value="Unassembled WGS sequence"/>
</dbReference>
<name>A0A1H3MS02_9EURY</name>
<organism evidence="2 3">
    <name type="scientific">Halopenitus persicus</name>
    <dbReference type="NCBI Taxonomy" id="1048396"/>
    <lineage>
        <taxon>Archaea</taxon>
        <taxon>Methanobacteriati</taxon>
        <taxon>Methanobacteriota</taxon>
        <taxon>Stenosarchaea group</taxon>
        <taxon>Halobacteria</taxon>
        <taxon>Halobacteriales</taxon>
        <taxon>Haloferacaceae</taxon>
        <taxon>Halopenitus</taxon>
    </lineage>
</organism>
<dbReference type="Pfam" id="PF00382">
    <property type="entry name" value="TFIIB"/>
    <property type="match status" value="1"/>
</dbReference>
<feature type="domain" description="Transcription factor TFIIB cyclin-like" evidence="1">
    <location>
        <begin position="17"/>
        <end position="92"/>
    </location>
</feature>
<accession>A0A1H3MS02</accession>
<dbReference type="GO" id="GO:0017025">
    <property type="term" value="F:TBP-class protein binding"/>
    <property type="evidence" value="ECO:0007669"/>
    <property type="project" value="InterPro"/>
</dbReference>
<proteinExistence type="predicted"/>
<dbReference type="SUPFAM" id="SSF47954">
    <property type="entry name" value="Cyclin-like"/>
    <property type="match status" value="1"/>
</dbReference>
<dbReference type="InterPro" id="IPR013150">
    <property type="entry name" value="TFIIB_cyclin"/>
</dbReference>
<gene>
    <name evidence="2" type="ORF">SAMN05216564_11063</name>
</gene>
<reference evidence="3" key="1">
    <citation type="submission" date="2016-10" db="EMBL/GenBank/DDBJ databases">
        <authorList>
            <person name="Varghese N."/>
            <person name="Submissions S."/>
        </authorList>
    </citation>
    <scope>NUCLEOTIDE SEQUENCE [LARGE SCALE GENOMIC DNA]</scope>
    <source>
        <strain evidence="3">DC30,IBRC 10041,KCTC 4046</strain>
    </source>
</reference>
<dbReference type="EMBL" id="FNPC01000010">
    <property type="protein sequence ID" value="SDY79477.1"/>
    <property type="molecule type" value="Genomic_DNA"/>
</dbReference>
<dbReference type="InterPro" id="IPR036915">
    <property type="entry name" value="Cyclin-like_sf"/>
</dbReference>
<evidence type="ECO:0000259" key="1">
    <source>
        <dbReference type="Pfam" id="PF00382"/>
    </source>
</evidence>
<dbReference type="OrthoDB" id="291244at2157"/>
<dbReference type="RefSeq" id="WP_021074763.1">
    <property type="nucleotide sequence ID" value="NZ_FNPC01000010.1"/>
</dbReference>
<evidence type="ECO:0000313" key="2">
    <source>
        <dbReference type="EMBL" id="SDY79477.1"/>
    </source>
</evidence>
<sequence>MYRASDHVANEEWVDRIGEATDALDLDETVHTTAVDLFLSNVPDAERSKATVAAASLYAAALIRGQERPQSAVADAMSVTRLSVHTHWKTVLEEAGFTPPSW</sequence>
<dbReference type="Gene3D" id="1.10.472.10">
    <property type="entry name" value="Cyclin-like"/>
    <property type="match status" value="1"/>
</dbReference>
<dbReference type="GeneID" id="43838128"/>
<evidence type="ECO:0000313" key="3">
    <source>
        <dbReference type="Proteomes" id="UP000199079"/>
    </source>
</evidence>